<comment type="caution">
    <text evidence="7">The sequence shown here is derived from an EMBL/GenBank/DDBJ whole genome shotgun (WGS) entry which is preliminary data.</text>
</comment>
<dbReference type="GO" id="GO:0005261">
    <property type="term" value="F:monoatomic cation channel activity"/>
    <property type="evidence" value="ECO:0007669"/>
    <property type="project" value="TreeGrafter"/>
</dbReference>
<evidence type="ECO:0000256" key="2">
    <source>
        <dbReference type="ARBA" id="ARBA00022692"/>
    </source>
</evidence>
<evidence type="ECO:0000313" key="7">
    <source>
        <dbReference type="EMBL" id="KAJ7330787.1"/>
    </source>
</evidence>
<dbReference type="Pfam" id="PF02010">
    <property type="entry name" value="REJ"/>
    <property type="match status" value="1"/>
</dbReference>
<keyword evidence="5" id="KW-0472">Membrane</keyword>
<evidence type="ECO:0000259" key="6">
    <source>
        <dbReference type="Pfam" id="PF02010"/>
    </source>
</evidence>
<accession>A0A9X0CFS3</accession>
<evidence type="ECO:0000256" key="3">
    <source>
        <dbReference type="ARBA" id="ARBA00022737"/>
    </source>
</evidence>
<dbReference type="Proteomes" id="UP001163046">
    <property type="component" value="Unassembled WGS sequence"/>
</dbReference>
<name>A0A9X0CFS3_9CNID</name>
<dbReference type="InterPro" id="IPR002859">
    <property type="entry name" value="PKD/REJ-like"/>
</dbReference>
<protein>
    <recommendedName>
        <fullName evidence="6">PKD/REJ-like domain-containing protein</fullName>
    </recommendedName>
</protein>
<proteinExistence type="predicted"/>
<feature type="domain" description="PKD/REJ-like" evidence="6">
    <location>
        <begin position="5"/>
        <end position="161"/>
    </location>
</feature>
<dbReference type="PANTHER" id="PTHR46730:SF1">
    <property type="entry name" value="PLAT DOMAIN-CONTAINING PROTEIN"/>
    <property type="match status" value="1"/>
</dbReference>
<keyword evidence="3" id="KW-0677">Repeat</keyword>
<comment type="subcellular location">
    <subcellularLocation>
        <location evidence="1">Membrane</location>
    </subcellularLocation>
</comment>
<sequence>MLFVTSPEGAGGFSVLDFETAGEPHSGYCAPSVSEGVSLETEFTFVCYDWQDERTPITYEFRLRDDPISYGSSPKSVSTVLPAGSPEGDYQLQINIIIKNAVGVAVVRAVFIKVKPSSKLDPCLSSIEEVGNKLTNYVIGERNELDGFLKKGDIGQACQLALSVLDEANKKTDCGQTLNQDTKTLISTTLVMKLTSITPGRLTMSQTIMAVVNVVTGICDSCEHIMNLTMAFADKTNKLLLTAINDVEDPFTAELEESAASVTGCLTNVLQSASGGSQANGASGESQTSTKV</sequence>
<evidence type="ECO:0000256" key="1">
    <source>
        <dbReference type="ARBA" id="ARBA00004370"/>
    </source>
</evidence>
<reference evidence="7" key="1">
    <citation type="submission" date="2023-01" db="EMBL/GenBank/DDBJ databases">
        <title>Genome assembly of the deep-sea coral Lophelia pertusa.</title>
        <authorList>
            <person name="Herrera S."/>
            <person name="Cordes E."/>
        </authorList>
    </citation>
    <scope>NUCLEOTIDE SEQUENCE</scope>
    <source>
        <strain evidence="7">USNM1676648</strain>
        <tissue evidence="7">Polyp</tissue>
    </source>
</reference>
<evidence type="ECO:0000256" key="4">
    <source>
        <dbReference type="ARBA" id="ARBA00022989"/>
    </source>
</evidence>
<dbReference type="OrthoDB" id="2121937at2759"/>
<dbReference type="PANTHER" id="PTHR46730">
    <property type="entry name" value="POLYCYSTIN-1"/>
    <property type="match status" value="1"/>
</dbReference>
<organism evidence="7 8">
    <name type="scientific">Desmophyllum pertusum</name>
    <dbReference type="NCBI Taxonomy" id="174260"/>
    <lineage>
        <taxon>Eukaryota</taxon>
        <taxon>Metazoa</taxon>
        <taxon>Cnidaria</taxon>
        <taxon>Anthozoa</taxon>
        <taxon>Hexacorallia</taxon>
        <taxon>Scleractinia</taxon>
        <taxon>Caryophylliina</taxon>
        <taxon>Caryophylliidae</taxon>
        <taxon>Desmophyllum</taxon>
    </lineage>
</organism>
<keyword evidence="8" id="KW-1185">Reference proteome</keyword>
<gene>
    <name evidence="7" type="ORF">OS493_021719</name>
</gene>
<evidence type="ECO:0000313" key="8">
    <source>
        <dbReference type="Proteomes" id="UP001163046"/>
    </source>
</evidence>
<evidence type="ECO:0000256" key="5">
    <source>
        <dbReference type="ARBA" id="ARBA00023136"/>
    </source>
</evidence>
<dbReference type="GO" id="GO:0005886">
    <property type="term" value="C:plasma membrane"/>
    <property type="evidence" value="ECO:0007669"/>
    <property type="project" value="TreeGrafter"/>
</dbReference>
<keyword evidence="4" id="KW-1133">Transmembrane helix</keyword>
<dbReference type="AlphaFoldDB" id="A0A9X0CFS3"/>
<keyword evidence="2" id="KW-0812">Transmembrane</keyword>
<dbReference type="EMBL" id="MU827791">
    <property type="protein sequence ID" value="KAJ7330787.1"/>
    <property type="molecule type" value="Genomic_DNA"/>
</dbReference>
<dbReference type="GO" id="GO:0006816">
    <property type="term" value="P:calcium ion transport"/>
    <property type="evidence" value="ECO:0007669"/>
    <property type="project" value="TreeGrafter"/>
</dbReference>